<protein>
    <submittedName>
        <fullName evidence="2">Uncharacterized protein</fullName>
    </submittedName>
</protein>
<keyword evidence="3" id="KW-1185">Reference proteome</keyword>
<proteinExistence type="predicted"/>
<feature type="region of interest" description="Disordered" evidence="1">
    <location>
        <begin position="40"/>
        <end position="88"/>
    </location>
</feature>
<name>A0ABQ7SYU0_PHRPL</name>
<evidence type="ECO:0000313" key="3">
    <source>
        <dbReference type="Proteomes" id="UP000826234"/>
    </source>
</evidence>
<dbReference type="InterPro" id="IPR052852">
    <property type="entry name" value="SSU_Processome_Comp"/>
</dbReference>
<evidence type="ECO:0000256" key="1">
    <source>
        <dbReference type="SAM" id="MobiDB-lite"/>
    </source>
</evidence>
<feature type="compositionally biased region" description="Basic residues" evidence="1">
    <location>
        <begin position="48"/>
        <end position="58"/>
    </location>
</feature>
<dbReference type="InterPro" id="IPR027973">
    <property type="entry name" value="FSAF1-like"/>
</dbReference>
<dbReference type="Proteomes" id="UP000826234">
    <property type="component" value="Unassembled WGS sequence"/>
</dbReference>
<dbReference type="PANTHER" id="PTHR28366">
    <property type="entry name" value="CHROMOSOME 1 OPEN READING FRAME 131"/>
    <property type="match status" value="1"/>
</dbReference>
<gene>
    <name evidence="2" type="ORF">JD844_024812</name>
</gene>
<dbReference type="Pfam" id="PF15375">
    <property type="entry name" value="FSAF1"/>
    <property type="match status" value="1"/>
</dbReference>
<reference evidence="2 3" key="1">
    <citation type="journal article" date="2022" name="Gigascience">
        <title>A chromosome-level genome assembly and annotation of the desert horned lizard, Phrynosoma platyrhinos, provides insight into chromosomal rearrangements among reptiles.</title>
        <authorList>
            <person name="Koochekian N."/>
            <person name="Ascanio A."/>
            <person name="Farleigh K."/>
            <person name="Card D.C."/>
            <person name="Schield D.R."/>
            <person name="Castoe T.A."/>
            <person name="Jezkova T."/>
        </authorList>
    </citation>
    <scope>NUCLEOTIDE SEQUENCE [LARGE SCALE GENOMIC DNA]</scope>
    <source>
        <strain evidence="2">NK-2021</strain>
    </source>
</reference>
<dbReference type="PANTHER" id="PTHR28366:SF1">
    <property type="entry name" value="CHROMOSOME 1 OPEN READING FRAME 131"/>
    <property type="match status" value="1"/>
</dbReference>
<sequence>MARRLVAEGEPAEKDGPEAFAYASRLLDTVLDSLYDFDGKRSESLPNGKKKNKKKNSQKKLAMTANNILSEDKKVNPESGTPMSSKRKNVSSFFDSLKDELACDCITKNKSATECRAPNAATFMSAQQENTTEVEVVTFHGPHRKKKAKLETPEVDSSEEKASVREKHADGQAFNLEKARLEVHQFGITGFEKKEQWILEQERAIKLGAKVWYCFSIEK</sequence>
<comment type="caution">
    <text evidence="2">The sequence shown here is derived from an EMBL/GenBank/DDBJ whole genome shotgun (WGS) entry which is preliminary data.</text>
</comment>
<organism evidence="2 3">
    <name type="scientific">Phrynosoma platyrhinos</name>
    <name type="common">Desert horned lizard</name>
    <dbReference type="NCBI Taxonomy" id="52577"/>
    <lineage>
        <taxon>Eukaryota</taxon>
        <taxon>Metazoa</taxon>
        <taxon>Chordata</taxon>
        <taxon>Craniata</taxon>
        <taxon>Vertebrata</taxon>
        <taxon>Euteleostomi</taxon>
        <taxon>Lepidosauria</taxon>
        <taxon>Squamata</taxon>
        <taxon>Bifurcata</taxon>
        <taxon>Unidentata</taxon>
        <taxon>Episquamata</taxon>
        <taxon>Toxicofera</taxon>
        <taxon>Iguania</taxon>
        <taxon>Phrynosomatidae</taxon>
        <taxon>Phrynosomatinae</taxon>
        <taxon>Phrynosoma</taxon>
    </lineage>
</organism>
<feature type="compositionally biased region" description="Basic and acidic residues" evidence="1">
    <location>
        <begin position="158"/>
        <end position="169"/>
    </location>
</feature>
<accession>A0ABQ7SYU0</accession>
<dbReference type="EMBL" id="JAIPUX010003289">
    <property type="protein sequence ID" value="KAH0622468.1"/>
    <property type="molecule type" value="Genomic_DNA"/>
</dbReference>
<evidence type="ECO:0000313" key="2">
    <source>
        <dbReference type="EMBL" id="KAH0622468.1"/>
    </source>
</evidence>
<feature type="region of interest" description="Disordered" evidence="1">
    <location>
        <begin position="141"/>
        <end position="169"/>
    </location>
</feature>
<feature type="compositionally biased region" description="Polar residues" evidence="1">
    <location>
        <begin position="78"/>
        <end position="88"/>
    </location>
</feature>